<feature type="transmembrane region" description="Helical" evidence="10">
    <location>
        <begin position="132"/>
        <end position="152"/>
    </location>
</feature>
<evidence type="ECO:0000313" key="13">
    <source>
        <dbReference type="Proteomes" id="UP000092461"/>
    </source>
</evidence>
<evidence type="ECO:0000256" key="8">
    <source>
        <dbReference type="SAM" id="Coils"/>
    </source>
</evidence>
<evidence type="ECO:0000313" key="12">
    <source>
        <dbReference type="EnsemblMetazoa" id="LLOJ007235-PA"/>
    </source>
</evidence>
<dbReference type="VEuPathDB" id="VectorBase:LLONM1_000034"/>
<evidence type="ECO:0000256" key="5">
    <source>
        <dbReference type="ARBA" id="ARBA00022989"/>
    </source>
</evidence>
<dbReference type="EMBL" id="AJWK01024031">
    <property type="status" value="NOT_ANNOTATED_CDS"/>
    <property type="molecule type" value="Genomic_DNA"/>
</dbReference>
<dbReference type="GO" id="GO:0008017">
    <property type="term" value="F:microtubule binding"/>
    <property type="evidence" value="ECO:0007669"/>
    <property type="project" value="TreeGrafter"/>
</dbReference>
<accession>A0A1B0CQT6</accession>
<evidence type="ECO:0000256" key="7">
    <source>
        <dbReference type="ARBA" id="ARBA00023242"/>
    </source>
</evidence>
<evidence type="ECO:0000313" key="11">
    <source>
        <dbReference type="EMBL" id="MBC1170548.1"/>
    </source>
</evidence>
<evidence type="ECO:0000256" key="10">
    <source>
        <dbReference type="SAM" id="Phobius"/>
    </source>
</evidence>
<dbReference type="GO" id="GO:0006935">
    <property type="term" value="P:chemotaxis"/>
    <property type="evidence" value="ECO:0007669"/>
    <property type="project" value="TreeGrafter"/>
</dbReference>
<dbReference type="VEuPathDB" id="VectorBase:LLOJ007235"/>
<reference evidence="12" key="3">
    <citation type="submission" date="2020-05" db="UniProtKB">
        <authorList>
            <consortium name="EnsemblMetazoa"/>
        </authorList>
    </citation>
    <scope>IDENTIFICATION</scope>
    <source>
        <strain evidence="12">Jacobina</strain>
    </source>
</reference>
<keyword evidence="13" id="KW-1185">Reference proteome</keyword>
<keyword evidence="4" id="KW-0256">Endoplasmic reticulum</keyword>
<dbReference type="Proteomes" id="UP000092461">
    <property type="component" value="Unassembled WGS sequence"/>
</dbReference>
<keyword evidence="6 10" id="KW-0472">Membrane</keyword>
<evidence type="ECO:0000256" key="3">
    <source>
        <dbReference type="ARBA" id="ARBA00022692"/>
    </source>
</evidence>
<dbReference type="PANTHER" id="PTHR13289:SF6">
    <property type="entry name" value="MACOILIN"/>
    <property type="match status" value="1"/>
</dbReference>
<dbReference type="GO" id="GO:0023041">
    <property type="term" value="P:neuronal signal transduction"/>
    <property type="evidence" value="ECO:0007669"/>
    <property type="project" value="InterPro"/>
</dbReference>
<dbReference type="GO" id="GO:0030867">
    <property type="term" value="C:rough endoplasmic reticulum membrane"/>
    <property type="evidence" value="ECO:0007669"/>
    <property type="project" value="UniProtKB-SubCell"/>
</dbReference>
<feature type="transmembrane region" description="Helical" evidence="10">
    <location>
        <begin position="93"/>
        <end position="111"/>
    </location>
</feature>
<feature type="region of interest" description="Disordered" evidence="9">
    <location>
        <begin position="239"/>
        <end position="456"/>
    </location>
</feature>
<comment type="subcellular location">
    <subcellularLocation>
        <location evidence="1">Nucleus membrane</location>
        <topology evidence="1">Multi-pass membrane protein</topology>
    </subcellularLocation>
    <subcellularLocation>
        <location evidence="2">Rough endoplasmic reticulum membrane</location>
        <topology evidence="2">Multi-pass membrane protein</topology>
    </subcellularLocation>
</comment>
<organism evidence="12 13">
    <name type="scientific">Lutzomyia longipalpis</name>
    <name type="common">Sand fly</name>
    <dbReference type="NCBI Taxonomy" id="7200"/>
    <lineage>
        <taxon>Eukaryota</taxon>
        <taxon>Metazoa</taxon>
        <taxon>Ecdysozoa</taxon>
        <taxon>Arthropoda</taxon>
        <taxon>Hexapoda</taxon>
        <taxon>Insecta</taxon>
        <taxon>Pterygota</taxon>
        <taxon>Neoptera</taxon>
        <taxon>Endopterygota</taxon>
        <taxon>Diptera</taxon>
        <taxon>Nematocera</taxon>
        <taxon>Psychodoidea</taxon>
        <taxon>Psychodidae</taxon>
        <taxon>Lutzomyia</taxon>
        <taxon>Lutzomyia</taxon>
    </lineage>
</organism>
<keyword evidence="3 10" id="KW-0812">Transmembrane</keyword>
<reference evidence="11" key="2">
    <citation type="journal article" date="2020" name="BMC">
        <title>Leishmania infection induces a limited differential gene expression in the sand fly midgut.</title>
        <authorList>
            <person name="Coutinho-Abreu I.V."/>
            <person name="Serafim T.D."/>
            <person name="Meneses C."/>
            <person name="Kamhawi S."/>
            <person name="Oliveira F."/>
            <person name="Valenzuela J.G."/>
        </authorList>
    </citation>
    <scope>NUCLEOTIDE SEQUENCE</scope>
    <source>
        <strain evidence="11">Jacobina</strain>
        <tissue evidence="11">Midgut</tissue>
    </source>
</reference>
<feature type="region of interest" description="Disordered" evidence="9">
    <location>
        <begin position="202"/>
        <end position="222"/>
    </location>
</feature>
<sequence length="925" mass="102898">MKRRNADCKLRRPIKRNKITEGMYGSNTILYIKFLLLWAIVITADFMLEFRFEFLWPFWLLLRSVHDSFKFKGLSIGCFLQQAHMFGYNMCGTQKGICLPTIVLWMLFLYIEGAIRWKDSRHMPHLDLCRPFAAHCIGYPVVTLGFGFKSYVGFRMRQRKQREVAKENEFYMQLLQQALPQEEPTEDAIALTEGSSISVAATTATHNNGDVRSGGGSSTRNMPQKALSIAAVGATATTTTTTSNGHAVGASNGAVSSGYGGRGHHGKRSSGGTDGGSSSSSSNSKCDLNNHSNSKSSINHTSYHQQQLSCSNSSSSSASTSAAHVGTTTTTTTAGKAADKDVTRSSSDSLSGGSSRERDTCTQIKEQQQHKTERASHDGQSDGSPSSTKSSQSNNKVQHNGGINYNNCNSGEHQQQQQQQQDVGDVSSSTERGKNRRNRMKQQQKEMARDNHHHHVNGGIDGGVNVHQTNHNQTSQTLPQVCESCLRLEAEMKKMRSDMGHMKQIEHELRQKVESSATIKSCLQAKHKENDELEKKIQDLNNSRHVDRQNLLNAEKRLGEERRQRLTLESQLANERKIRAKIEEKAAKLAECGESCKMKKRHLESEAGRLRRELSLADEQKKSFEQQNRRYEDEVKYLNNSRHVDRQNLLNAEKRLGEERRQRLTLESQLANERKIRAKIEEKAAKLAECGESCKMKKRHLESEAGRLRRELSLADEQKKSFEQQNRRYEDEIRKMEDAQQDTEMLMSALAAMQDKNSTLEKNLSAETRFKLDLFSALGEARREVDIKDSHIRNMEKEILELKGKIAQLLAVMPAMPSAESFSLTPNSSAGSSMLRLNDTPPLIMAQQSPSQAQMGLGAPSIICQLTAAAQATAAAGAAMSQVTNCVQQQRENPNNLTGNAASTLDPNATAYTPKNSSLVGGTEA</sequence>
<feature type="compositionally biased region" description="Basic and acidic residues" evidence="9">
    <location>
        <begin position="367"/>
        <end position="380"/>
    </location>
</feature>
<name>A0A1B0CQT6_LUTLO</name>
<dbReference type="EMBL" id="GITU01001845">
    <property type="protein sequence ID" value="MBC1170548.1"/>
    <property type="molecule type" value="Transcribed_RNA"/>
</dbReference>
<feature type="compositionally biased region" description="Low complexity" evidence="9">
    <location>
        <begin position="313"/>
        <end position="336"/>
    </location>
</feature>
<feature type="compositionally biased region" description="Low complexity" evidence="9">
    <location>
        <begin position="276"/>
        <end position="302"/>
    </location>
</feature>
<evidence type="ECO:0000256" key="9">
    <source>
        <dbReference type="SAM" id="MobiDB-lite"/>
    </source>
</evidence>
<feature type="compositionally biased region" description="Low complexity" evidence="9">
    <location>
        <begin position="381"/>
        <end position="393"/>
    </location>
</feature>
<evidence type="ECO:0000256" key="4">
    <source>
        <dbReference type="ARBA" id="ARBA00022824"/>
    </source>
</evidence>
<proteinExistence type="predicted"/>
<protein>
    <submittedName>
        <fullName evidence="11">Putative conserved plasma membrane protein</fullName>
    </submittedName>
</protein>
<evidence type="ECO:0000256" key="2">
    <source>
        <dbReference type="ARBA" id="ARBA00004269"/>
    </source>
</evidence>
<feature type="coiled-coil region" evidence="8">
    <location>
        <begin position="523"/>
        <end position="571"/>
    </location>
</feature>
<feature type="region of interest" description="Disordered" evidence="9">
    <location>
        <begin position="903"/>
        <end position="925"/>
    </location>
</feature>
<dbReference type="EnsemblMetazoa" id="LLOJ007235-RA">
    <property type="protein sequence ID" value="LLOJ007235-PA"/>
    <property type="gene ID" value="LLOJ007235"/>
</dbReference>
<evidence type="ECO:0000256" key="6">
    <source>
        <dbReference type="ARBA" id="ARBA00023136"/>
    </source>
</evidence>
<feature type="coiled-coil region" evidence="8">
    <location>
        <begin position="698"/>
        <end position="756"/>
    </location>
</feature>
<feature type="compositionally biased region" description="Polar residues" evidence="9">
    <location>
        <begin position="394"/>
        <end position="413"/>
    </location>
</feature>
<feature type="transmembrane region" description="Helical" evidence="10">
    <location>
        <begin position="21"/>
        <end position="48"/>
    </location>
</feature>
<dbReference type="EMBL" id="AJWK01024030">
    <property type="status" value="NOT_ANNOTATED_CDS"/>
    <property type="molecule type" value="Genomic_DNA"/>
</dbReference>
<keyword evidence="7" id="KW-0539">Nucleus</keyword>
<feature type="compositionally biased region" description="Polar residues" evidence="9">
    <location>
        <begin position="303"/>
        <end position="312"/>
    </location>
</feature>
<dbReference type="InterPro" id="IPR019130">
    <property type="entry name" value="Macoilin"/>
</dbReference>
<dbReference type="PANTHER" id="PTHR13289">
    <property type="entry name" value="PROTEIN PHOSPHATASE 1-BINDING PROTEIN BIFOCAL"/>
    <property type="match status" value="1"/>
</dbReference>
<evidence type="ECO:0000256" key="1">
    <source>
        <dbReference type="ARBA" id="ARBA00004232"/>
    </source>
</evidence>
<dbReference type="EMBL" id="AJWK01024029">
    <property type="status" value="NOT_ANNOTATED_CDS"/>
    <property type="molecule type" value="Genomic_DNA"/>
</dbReference>
<keyword evidence="5 10" id="KW-1133">Transmembrane helix</keyword>
<dbReference type="Pfam" id="PF09726">
    <property type="entry name" value="Macoilin"/>
    <property type="match status" value="3"/>
</dbReference>
<feature type="compositionally biased region" description="Low complexity" evidence="9">
    <location>
        <begin position="345"/>
        <end position="354"/>
    </location>
</feature>
<dbReference type="AlphaFoldDB" id="A0A1B0CQT6"/>
<dbReference type="GO" id="GO:0031965">
    <property type="term" value="C:nuclear membrane"/>
    <property type="evidence" value="ECO:0007669"/>
    <property type="project" value="UniProtKB-SubCell"/>
</dbReference>
<dbReference type="EMBL" id="AJWK01024032">
    <property type="status" value="NOT_ANNOTATED_CDS"/>
    <property type="molecule type" value="Genomic_DNA"/>
</dbReference>
<feature type="coiled-coil region" evidence="8">
    <location>
        <begin position="600"/>
        <end position="669"/>
    </location>
</feature>
<keyword evidence="8" id="KW-0175">Coiled coil</keyword>
<reference evidence="13" key="1">
    <citation type="submission" date="2012-05" db="EMBL/GenBank/DDBJ databases">
        <title>Whole Genome Assembly of Lutzomyia longipalpis.</title>
        <authorList>
            <person name="Richards S."/>
            <person name="Qu C."/>
            <person name="Dillon R."/>
            <person name="Worley K."/>
            <person name="Scherer S."/>
            <person name="Batterton M."/>
            <person name="Taylor A."/>
            <person name="Hawes A."/>
            <person name="Hernandez B."/>
            <person name="Kovar C."/>
            <person name="Mandapat C."/>
            <person name="Pham C."/>
            <person name="Qu C."/>
            <person name="Jing C."/>
            <person name="Bess C."/>
            <person name="Bandaranaike D."/>
            <person name="Ngo D."/>
            <person name="Ongeri F."/>
            <person name="Arias F."/>
            <person name="Lara F."/>
            <person name="Weissenberger G."/>
            <person name="Kamau G."/>
            <person name="Han H."/>
            <person name="Shen H."/>
            <person name="Dinh H."/>
            <person name="Khalil I."/>
            <person name="Jones J."/>
            <person name="Shafer J."/>
            <person name="Jayaseelan J."/>
            <person name="Quiroz J."/>
            <person name="Blankenburg K."/>
            <person name="Nguyen L."/>
            <person name="Jackson L."/>
            <person name="Francisco L."/>
            <person name="Tang L.-Y."/>
            <person name="Pu L.-L."/>
            <person name="Perales L."/>
            <person name="Lorensuhewa L."/>
            <person name="Munidasa M."/>
            <person name="Coyle M."/>
            <person name="Taylor M."/>
            <person name="Puazo M."/>
            <person name="Firestine M."/>
            <person name="Scheel M."/>
            <person name="Javaid M."/>
            <person name="Wang M."/>
            <person name="Li M."/>
            <person name="Tabassum N."/>
            <person name="Saada N."/>
            <person name="Osuji N."/>
            <person name="Aqrawi P."/>
            <person name="Fu Q."/>
            <person name="Thornton R."/>
            <person name="Raj R."/>
            <person name="Goodspeed R."/>
            <person name="Mata R."/>
            <person name="Najjar R."/>
            <person name="Gubbala S."/>
            <person name="Lee S."/>
            <person name="Denson S."/>
            <person name="Patil S."/>
            <person name="Macmil S."/>
            <person name="Qi S."/>
            <person name="Matskevitch T."/>
            <person name="Palculict T."/>
            <person name="Mathew T."/>
            <person name="Vee V."/>
            <person name="Velamala V."/>
            <person name="Korchina V."/>
            <person name="Cai W."/>
            <person name="Liu W."/>
            <person name="Dai W."/>
            <person name="Zou X."/>
            <person name="Zhu Y."/>
            <person name="Zhang Y."/>
            <person name="Wu Y.-Q."/>
            <person name="Xin Y."/>
            <person name="Nazarath L."/>
            <person name="Kovar C."/>
            <person name="Han Y."/>
            <person name="Muzny D."/>
            <person name="Gibbs R."/>
        </authorList>
    </citation>
    <scope>NUCLEOTIDE SEQUENCE [LARGE SCALE GENOMIC DNA]</scope>
    <source>
        <strain evidence="13">Jacobina</strain>
    </source>
</reference>